<accession>A0A6L3ASR5</accession>
<evidence type="ECO:0000256" key="1">
    <source>
        <dbReference type="SAM" id="MobiDB-lite"/>
    </source>
</evidence>
<feature type="region of interest" description="Disordered" evidence="1">
    <location>
        <begin position="140"/>
        <end position="167"/>
    </location>
</feature>
<dbReference type="Proteomes" id="UP000476837">
    <property type="component" value="Unassembled WGS sequence"/>
</dbReference>
<dbReference type="AlphaFoldDB" id="A0A6L3ASR5"/>
<evidence type="ECO:0000313" key="4">
    <source>
        <dbReference type="Proteomes" id="UP000476837"/>
    </source>
</evidence>
<sequence>MTGELPVVPLPASGEALGSWVWAITRTSGLMPGTDLRRLGVPHRWVTKAILRDLMIRPLPSVMKRLRADTGVAPEVLRRMTSSGLNRELEEACHHLFSDAIRNRHAGWRSRFSIDGPFQSGFVAANTKVASLIGQARRDSWRLSSQDERTGPGGFDETSATDPGEAP</sequence>
<name>A0A6L3ASR5_AZOBR</name>
<organism evidence="3 4">
    <name type="scientific">Azospirillum brasilense</name>
    <dbReference type="NCBI Taxonomy" id="192"/>
    <lineage>
        <taxon>Bacteria</taxon>
        <taxon>Pseudomonadati</taxon>
        <taxon>Pseudomonadota</taxon>
        <taxon>Alphaproteobacteria</taxon>
        <taxon>Rhodospirillales</taxon>
        <taxon>Azospirillaceae</taxon>
        <taxon>Azospirillum</taxon>
    </lineage>
</organism>
<protein>
    <recommendedName>
        <fullName evidence="2">TniQ domain-containing protein</fullName>
    </recommendedName>
</protein>
<feature type="domain" description="TniQ" evidence="2">
    <location>
        <begin position="6"/>
        <end position="97"/>
    </location>
</feature>
<comment type="caution">
    <text evidence="3">The sequence shown here is derived from an EMBL/GenBank/DDBJ whole genome shotgun (WGS) entry which is preliminary data.</text>
</comment>
<reference evidence="3 4" key="1">
    <citation type="submission" date="2018-07" db="EMBL/GenBank/DDBJ databases">
        <title>Genome sequence of Roseomonas fauriae ATCC 49958.</title>
        <authorList>
            <person name="Sant'Anna F.H."/>
            <person name="Baldani J.I."/>
            <person name="Zilli J.E."/>
            <person name="Reis V.M."/>
            <person name="Hartmann A."/>
            <person name="Cruz L."/>
            <person name="de Souza E.M."/>
            <person name="de Oliveira Pedrosa F."/>
            <person name="Passaglia L.M.P."/>
        </authorList>
    </citation>
    <scope>NUCLEOTIDE SEQUENCE [LARGE SCALE GENOMIC DNA]</scope>
    <source>
        <strain evidence="3 4">ATCC 49958</strain>
    </source>
</reference>
<dbReference type="Pfam" id="PF06527">
    <property type="entry name" value="TniQ"/>
    <property type="match status" value="1"/>
</dbReference>
<gene>
    <name evidence="3" type="ORF">DS837_28575</name>
</gene>
<evidence type="ECO:0000259" key="2">
    <source>
        <dbReference type="Pfam" id="PF06527"/>
    </source>
</evidence>
<dbReference type="InterPro" id="IPR009492">
    <property type="entry name" value="TniQ"/>
</dbReference>
<evidence type="ECO:0000313" key="3">
    <source>
        <dbReference type="EMBL" id="KAA0677885.1"/>
    </source>
</evidence>
<dbReference type="EMBL" id="QOKV01000031">
    <property type="protein sequence ID" value="KAA0677885.1"/>
    <property type="molecule type" value="Genomic_DNA"/>
</dbReference>
<proteinExistence type="predicted"/>
<feature type="compositionally biased region" description="Basic and acidic residues" evidence="1">
    <location>
        <begin position="140"/>
        <end position="150"/>
    </location>
</feature>
<dbReference type="RefSeq" id="WP_149167861.1">
    <property type="nucleotide sequence ID" value="NZ_QOKV01000031.1"/>
</dbReference>